<dbReference type="InterPro" id="IPR042946">
    <property type="entry name" value="CMBL"/>
</dbReference>
<protein>
    <submittedName>
        <fullName evidence="1">Uncharacterized protein</fullName>
    </submittedName>
</protein>
<organism evidence="1">
    <name type="scientific">Tanacetum cinerariifolium</name>
    <name type="common">Dalmatian daisy</name>
    <name type="synonym">Chrysanthemum cinerariifolium</name>
    <dbReference type="NCBI Taxonomy" id="118510"/>
    <lineage>
        <taxon>Eukaryota</taxon>
        <taxon>Viridiplantae</taxon>
        <taxon>Streptophyta</taxon>
        <taxon>Embryophyta</taxon>
        <taxon>Tracheophyta</taxon>
        <taxon>Spermatophyta</taxon>
        <taxon>Magnoliopsida</taxon>
        <taxon>eudicotyledons</taxon>
        <taxon>Gunneridae</taxon>
        <taxon>Pentapetalae</taxon>
        <taxon>asterids</taxon>
        <taxon>campanulids</taxon>
        <taxon>Asterales</taxon>
        <taxon>Asteraceae</taxon>
        <taxon>Asteroideae</taxon>
        <taxon>Anthemideae</taxon>
        <taxon>Anthemidinae</taxon>
        <taxon>Tanacetum</taxon>
    </lineage>
</organism>
<dbReference type="AlphaFoldDB" id="A0A699LDT7"/>
<dbReference type="PANTHER" id="PTHR46812">
    <property type="entry name" value="CARBOXYMETHYLENEBUTENOLIDASE HOMOLOG"/>
    <property type="match status" value="1"/>
</dbReference>
<reference evidence="1" key="1">
    <citation type="journal article" date="2019" name="Sci. Rep.">
        <title>Draft genome of Tanacetum cinerariifolium, the natural source of mosquito coil.</title>
        <authorList>
            <person name="Yamashiro T."/>
            <person name="Shiraishi A."/>
            <person name="Satake H."/>
            <person name="Nakayama K."/>
        </authorList>
    </citation>
    <scope>NUCLEOTIDE SEQUENCE</scope>
</reference>
<accession>A0A699LDT7</accession>
<gene>
    <name evidence="1" type="ORF">Tci_701873</name>
</gene>
<name>A0A699LDT7_TANCI</name>
<evidence type="ECO:0000313" key="1">
    <source>
        <dbReference type="EMBL" id="GFB29902.1"/>
    </source>
</evidence>
<dbReference type="EMBL" id="BKCJ010596269">
    <property type="protein sequence ID" value="GFB29902.1"/>
    <property type="molecule type" value="Genomic_DNA"/>
</dbReference>
<sequence>MFDTPGVTASIKWMVDEFIAAGSSKKFGIIGFCIGYGKVVDVLPEDHNDYFALGVLEDIEGNNVRGSRVVVFKGKGRGFVHRPTSTEDDQDAKEVFTIMRN</sequence>
<dbReference type="PANTHER" id="PTHR46812:SF1">
    <property type="entry name" value="CARBOXYMETHYLENEBUTENOLIDASE HOMOLOG"/>
    <property type="match status" value="1"/>
</dbReference>
<proteinExistence type="predicted"/>
<dbReference type="GO" id="GO:0009507">
    <property type="term" value="C:chloroplast"/>
    <property type="evidence" value="ECO:0007669"/>
    <property type="project" value="TreeGrafter"/>
</dbReference>
<comment type="caution">
    <text evidence="1">The sequence shown here is derived from an EMBL/GenBank/DDBJ whole genome shotgun (WGS) entry which is preliminary data.</text>
</comment>